<dbReference type="GO" id="GO:0006364">
    <property type="term" value="P:rRNA processing"/>
    <property type="evidence" value="ECO:0007669"/>
    <property type="project" value="TreeGrafter"/>
</dbReference>
<sequence length="53" mass="6139">MKRMLINATQQEELRVALVDGQRLYDLDIESPGHEQKKANIYKGKITRIEPSL</sequence>
<dbReference type="GO" id="GO:0003723">
    <property type="term" value="F:RNA binding"/>
    <property type="evidence" value="ECO:0007669"/>
    <property type="project" value="InterPro"/>
</dbReference>
<reference evidence="2" key="1">
    <citation type="journal article" date="2000" name="Genes Dev.">
        <title>An evolutionarily conserved RNA stem-loop functions as a sensor that directs feedback regulation of RNase E gene expression.</title>
        <authorList>
            <person name="Diwa A."/>
            <person name="Bricker A.L."/>
            <person name="Jain C."/>
            <person name="Belasco J.G."/>
        </authorList>
    </citation>
    <scope>NUCLEOTIDE SEQUENCE</scope>
</reference>
<name>Q9L537_9GAMM</name>
<dbReference type="AlphaFoldDB" id="Q9L537"/>
<dbReference type="InterPro" id="IPR004659">
    <property type="entry name" value="RNase_E/G"/>
</dbReference>
<protein>
    <submittedName>
        <fullName evidence="2">Ribonuclease E</fullName>
    </submittedName>
</protein>
<feature type="non-terminal residue" evidence="2">
    <location>
        <position position="53"/>
    </location>
</feature>
<keyword evidence="1" id="KW-0378">Hydrolase</keyword>
<accession>Q9L537</accession>
<proteinExistence type="predicted"/>
<dbReference type="GO" id="GO:0004540">
    <property type="term" value="F:RNA nuclease activity"/>
    <property type="evidence" value="ECO:0007669"/>
    <property type="project" value="InterPro"/>
</dbReference>
<dbReference type="GO" id="GO:0005737">
    <property type="term" value="C:cytoplasm"/>
    <property type="evidence" value="ECO:0007669"/>
    <property type="project" value="TreeGrafter"/>
</dbReference>
<dbReference type="PANTHER" id="PTHR30001">
    <property type="entry name" value="RIBONUCLEASE"/>
    <property type="match status" value="1"/>
</dbReference>
<gene>
    <name evidence="2" type="primary">rne</name>
</gene>
<organism evidence="2">
    <name type="scientific">Providencia alcalifaciens</name>
    <dbReference type="NCBI Taxonomy" id="126385"/>
    <lineage>
        <taxon>Bacteria</taxon>
        <taxon>Pseudomonadati</taxon>
        <taxon>Pseudomonadota</taxon>
        <taxon>Gammaproteobacteria</taxon>
        <taxon>Enterobacterales</taxon>
        <taxon>Morganellaceae</taxon>
        <taxon>Providencia</taxon>
    </lineage>
</organism>
<evidence type="ECO:0000256" key="1">
    <source>
        <dbReference type="ARBA" id="ARBA00022722"/>
    </source>
</evidence>
<dbReference type="PANTHER" id="PTHR30001:SF1">
    <property type="entry name" value="RIBONUCLEASE E_G-LIKE PROTEIN, CHLOROPLASTIC"/>
    <property type="match status" value="1"/>
</dbReference>
<dbReference type="EMBL" id="AF259268">
    <property type="protein sequence ID" value="AAF72646.1"/>
    <property type="molecule type" value="Genomic_DNA"/>
</dbReference>
<evidence type="ECO:0000313" key="2">
    <source>
        <dbReference type="EMBL" id="AAF72646.1"/>
    </source>
</evidence>
<keyword evidence="1" id="KW-0540">Nuclease</keyword>